<dbReference type="Proteomes" id="UP000680304">
    <property type="component" value="Unassembled WGS sequence"/>
</dbReference>
<protein>
    <submittedName>
        <fullName evidence="1">Uncharacterized protein</fullName>
    </submittedName>
</protein>
<gene>
    <name evidence="1" type="ORF">PACILC2_41330</name>
</gene>
<comment type="caution">
    <text evidence="1">The sequence shown here is derived from an EMBL/GenBank/DDBJ whole genome shotgun (WGS) entry which is preliminary data.</text>
</comment>
<dbReference type="RefSeq" id="WP_280515344.1">
    <property type="nucleotide sequence ID" value="NZ_BOVJ01000139.1"/>
</dbReference>
<reference evidence="1 2" key="1">
    <citation type="submission" date="2021-04" db="EMBL/GenBank/DDBJ databases">
        <title>Draft genome sequence of Paenibacillus cisolokensis, LC2-13A.</title>
        <authorList>
            <person name="Uke A."/>
            <person name="Chhe C."/>
            <person name="Baramee S."/>
            <person name="Kosugi A."/>
        </authorList>
    </citation>
    <scope>NUCLEOTIDE SEQUENCE [LARGE SCALE GENOMIC DNA]</scope>
    <source>
        <strain evidence="1 2">LC2-13A</strain>
    </source>
</reference>
<organism evidence="1 2">
    <name type="scientific">Paenibacillus cisolokensis</name>
    <dbReference type="NCBI Taxonomy" id="1658519"/>
    <lineage>
        <taxon>Bacteria</taxon>
        <taxon>Bacillati</taxon>
        <taxon>Bacillota</taxon>
        <taxon>Bacilli</taxon>
        <taxon>Bacillales</taxon>
        <taxon>Paenibacillaceae</taxon>
        <taxon>Paenibacillus</taxon>
    </lineage>
</organism>
<sequence length="41" mass="4753">MAQFIIGSLDIEKDWDAYVKGFDGLNLARYIEIYQNAITKE</sequence>
<proteinExistence type="predicted"/>
<evidence type="ECO:0000313" key="2">
    <source>
        <dbReference type="Proteomes" id="UP000680304"/>
    </source>
</evidence>
<keyword evidence="2" id="KW-1185">Reference proteome</keyword>
<dbReference type="Gene3D" id="3.40.190.10">
    <property type="entry name" value="Periplasmic binding protein-like II"/>
    <property type="match status" value="1"/>
</dbReference>
<evidence type="ECO:0000313" key="1">
    <source>
        <dbReference type="EMBL" id="GIQ65565.1"/>
    </source>
</evidence>
<dbReference type="EMBL" id="BOVJ01000139">
    <property type="protein sequence ID" value="GIQ65565.1"/>
    <property type="molecule type" value="Genomic_DNA"/>
</dbReference>
<accession>A0ABQ4NBF0</accession>
<name>A0ABQ4NBF0_9BACL</name>